<evidence type="ECO:0000259" key="5">
    <source>
        <dbReference type="PROSITE" id="PS51123"/>
    </source>
</evidence>
<organism evidence="6 7">
    <name type="scientific">Saccharophagus degradans</name>
    <dbReference type="NCBI Taxonomy" id="86304"/>
    <lineage>
        <taxon>Bacteria</taxon>
        <taxon>Pseudomonadati</taxon>
        <taxon>Pseudomonadota</taxon>
        <taxon>Gammaproteobacteria</taxon>
        <taxon>Cellvibrionales</taxon>
        <taxon>Cellvibrionaceae</taxon>
        <taxon>Saccharophagus</taxon>
    </lineage>
</organism>
<evidence type="ECO:0000256" key="2">
    <source>
        <dbReference type="PROSITE-ProRule" id="PRU00473"/>
    </source>
</evidence>
<feature type="chain" id="PRO_5043510523" evidence="4">
    <location>
        <begin position="25"/>
        <end position="482"/>
    </location>
</feature>
<feature type="region of interest" description="Disordered" evidence="3">
    <location>
        <begin position="460"/>
        <end position="482"/>
    </location>
</feature>
<dbReference type="CDD" id="cd07185">
    <property type="entry name" value="OmpA_C-like"/>
    <property type="match status" value="1"/>
</dbReference>
<dbReference type="InterPro" id="IPR050811">
    <property type="entry name" value="Phosphate_ABC_transporter"/>
</dbReference>
<accession>A0AAW7XDI6</accession>
<dbReference type="Pfam" id="PF00691">
    <property type="entry name" value="OmpA"/>
    <property type="match status" value="1"/>
</dbReference>
<evidence type="ECO:0000256" key="1">
    <source>
        <dbReference type="ARBA" id="ARBA00022729"/>
    </source>
</evidence>
<evidence type="ECO:0000256" key="4">
    <source>
        <dbReference type="SAM" id="SignalP"/>
    </source>
</evidence>
<keyword evidence="2" id="KW-0472">Membrane</keyword>
<feature type="compositionally biased region" description="Basic and acidic residues" evidence="3">
    <location>
        <begin position="461"/>
        <end position="472"/>
    </location>
</feature>
<dbReference type="SUPFAM" id="SSF53850">
    <property type="entry name" value="Periplasmic binding protein-like II"/>
    <property type="match status" value="1"/>
</dbReference>
<protein>
    <submittedName>
        <fullName evidence="6">Phosphate ABC transporter substrate-binding/OmpA family protein</fullName>
    </submittedName>
</protein>
<name>A0AAW7XDI6_9GAMM</name>
<dbReference type="PANTHER" id="PTHR30570">
    <property type="entry name" value="PERIPLASMIC PHOSPHATE BINDING COMPONENT OF PHOSPHATE ABC TRANSPORTER"/>
    <property type="match status" value="1"/>
</dbReference>
<dbReference type="Pfam" id="PF12849">
    <property type="entry name" value="PBP_like_2"/>
    <property type="match status" value="1"/>
</dbReference>
<dbReference type="InterPro" id="IPR024370">
    <property type="entry name" value="PBP_domain"/>
</dbReference>
<dbReference type="PROSITE" id="PS51123">
    <property type="entry name" value="OMPA_2"/>
    <property type="match status" value="1"/>
</dbReference>
<dbReference type="InterPro" id="IPR006665">
    <property type="entry name" value="OmpA-like"/>
</dbReference>
<dbReference type="InterPro" id="IPR036737">
    <property type="entry name" value="OmpA-like_sf"/>
</dbReference>
<evidence type="ECO:0000313" key="7">
    <source>
        <dbReference type="Proteomes" id="UP001169760"/>
    </source>
</evidence>
<dbReference type="AlphaFoldDB" id="A0AAW7XDI6"/>
<dbReference type="Proteomes" id="UP001169760">
    <property type="component" value="Unassembled WGS sequence"/>
</dbReference>
<keyword evidence="1 4" id="KW-0732">Signal</keyword>
<dbReference type="GO" id="GO:0016020">
    <property type="term" value="C:membrane"/>
    <property type="evidence" value="ECO:0007669"/>
    <property type="project" value="UniProtKB-UniRule"/>
</dbReference>
<dbReference type="RefSeq" id="WP_280947793.1">
    <property type="nucleotide sequence ID" value="NZ_CP123764.1"/>
</dbReference>
<gene>
    <name evidence="6" type="ORF">Q4521_19235</name>
</gene>
<evidence type="ECO:0000256" key="3">
    <source>
        <dbReference type="SAM" id="MobiDB-lite"/>
    </source>
</evidence>
<dbReference type="Gene3D" id="3.40.190.10">
    <property type="entry name" value="Periplasmic binding protein-like II"/>
    <property type="match status" value="2"/>
</dbReference>
<proteinExistence type="predicted"/>
<dbReference type="PANTHER" id="PTHR30570:SF1">
    <property type="entry name" value="PHOSPHATE-BINDING PROTEIN PSTS"/>
    <property type="match status" value="1"/>
</dbReference>
<feature type="signal peptide" evidence="4">
    <location>
        <begin position="1"/>
        <end position="24"/>
    </location>
</feature>
<comment type="caution">
    <text evidence="6">The sequence shown here is derived from an EMBL/GenBank/DDBJ whole genome shotgun (WGS) entry which is preliminary data.</text>
</comment>
<evidence type="ECO:0000313" key="6">
    <source>
        <dbReference type="EMBL" id="MDO6424631.1"/>
    </source>
</evidence>
<dbReference type="EMBL" id="JAUOPB010000016">
    <property type="protein sequence ID" value="MDO6424631.1"/>
    <property type="molecule type" value="Genomic_DNA"/>
</dbReference>
<reference evidence="6" key="1">
    <citation type="submission" date="2023-07" db="EMBL/GenBank/DDBJ databases">
        <title>Genome content predicts the carbon catabolic preferences of heterotrophic bacteria.</title>
        <authorList>
            <person name="Gralka M."/>
        </authorList>
    </citation>
    <scope>NUCLEOTIDE SEQUENCE</scope>
    <source>
        <strain evidence="6">I3M17_2</strain>
    </source>
</reference>
<sequence length="482" mass="52386">MLLKTFVSFLFAACLTLTATGAYSQDEGMEAFSNQTAGKLFTIKGSNTIGAKLAPAWVKNYLEAKGLTNVSIKTTNIENEYRIEGYNGDLPVFVDIQAHGSGTGYSGLADGTGNIAMSSRPIKDSEASLLQSLGNMRDFSAEKVVAIDGLAVIVNRSNPVSSLTVDQIAKVFAGEISNWSQLGGGDMPIRVYARDDKSGTWDTFKSLVLGKSYSLTASAERFESNDQLSDRVSTAPGGIGFVGLASVRRAKALGISEDSTDPLKPEPLYVATEDYPLARRLFMYVSPNQNNPLVNEFIHFVQSTKGQEIVNQIGFISQNPLSLQSELYADAPQTYKVLTENAMRLSVNFRFKDGSAELDNKAKQDILRIVRYMQMPENADKRIQLVGFGDSKETAARSTVLSKLRAVAVKSALYSYGISSESVLGLGSDLPVASNAGSARLKNQRVEVWVFDSQLRSMMTETKKDASREKRQAATIDYAGSH</sequence>
<dbReference type="Gene3D" id="3.30.1330.60">
    <property type="entry name" value="OmpA-like domain"/>
    <property type="match status" value="1"/>
</dbReference>
<feature type="domain" description="OmpA-like" evidence="5">
    <location>
        <begin position="338"/>
        <end position="454"/>
    </location>
</feature>
<dbReference type="SUPFAM" id="SSF103088">
    <property type="entry name" value="OmpA-like"/>
    <property type="match status" value="1"/>
</dbReference>
<dbReference type="CDD" id="cd13653">
    <property type="entry name" value="PBP2_phosphate_like_1"/>
    <property type="match status" value="1"/>
</dbReference>